<feature type="domain" description="Carbamoyltransferase" evidence="2">
    <location>
        <begin position="3"/>
        <end position="346"/>
    </location>
</feature>
<evidence type="ECO:0000313" key="4">
    <source>
        <dbReference type="EMBL" id="PTQ97901.1"/>
    </source>
</evidence>
<protein>
    <submittedName>
        <fullName evidence="4">Carbamoyltransferase</fullName>
    </submittedName>
</protein>
<dbReference type="InterPro" id="IPR043129">
    <property type="entry name" value="ATPase_NBD"/>
</dbReference>
<dbReference type="Proteomes" id="UP000244168">
    <property type="component" value="Unassembled WGS sequence"/>
</dbReference>
<dbReference type="GO" id="GO:0016740">
    <property type="term" value="F:transferase activity"/>
    <property type="evidence" value="ECO:0007669"/>
    <property type="project" value="UniProtKB-KW"/>
</dbReference>
<dbReference type="OrthoDB" id="9780777at2"/>
<comment type="similarity">
    <text evidence="1">Belongs to the NodU/CmcH family.</text>
</comment>
<feature type="domain" description="Carbamoyltransferase C-terminal" evidence="3">
    <location>
        <begin position="405"/>
        <end position="592"/>
    </location>
</feature>
<dbReference type="InterPro" id="IPR038152">
    <property type="entry name" value="Carbam_trans_C_sf"/>
</dbReference>
<dbReference type="PANTHER" id="PTHR34847:SF1">
    <property type="entry name" value="NODULATION PROTEIN U"/>
    <property type="match status" value="1"/>
</dbReference>
<dbReference type="Gene3D" id="3.30.420.40">
    <property type="match status" value="2"/>
</dbReference>
<dbReference type="InterPro" id="IPR051338">
    <property type="entry name" value="NodU/CmcH_Carbamoyltrnsfr"/>
</dbReference>
<evidence type="ECO:0000256" key="1">
    <source>
        <dbReference type="ARBA" id="ARBA00006129"/>
    </source>
</evidence>
<dbReference type="InterPro" id="IPR031730">
    <property type="entry name" value="Carbam_trans_C"/>
</dbReference>
<sequence>MYILGISGFYHDSAACIIKDGELMAAAQEERFTRIKNDAAFPVNAIRFCFDFCGITLSQVQHIVFYEKPFLKFERLVETFFAFAPRGIVAYLKAVPVWVKEKLFLKRMVIKALKNLEPGWKSAADTMLFTSHHQSHAASAFFPSPFQEALVLTMDGVGEWTTTSVAIGSGNELKMQREIRFPHSIGLLYSAFTYYLGFKVNCDEYKVMGLAPYGKPVYKKLVYDKLVDVKADGSFRLNMDYFTFATGLTMTGRRFDQLLGQQRRQPNEELTQFHMDVAASIQQVTEEMVLQLAINLHKDYPFENLCLAGGVALNCVANGRLLREGPFKNIWVQPAAGDAGGAIGAAYCAWYEYLGQPRLVNNQTDQMKGTLLGPEFAMDEIKAALLEAKLNYDELSDDDFYPRVASLIAGGQVIGWFNGRMEFGPRALGSRSILADPRRSDMQSVLNRKIKFRESFRPFAPAVLSDFQQQYFDLDTSSPYMLFTTLVAEAQRVEIDEGLHPTGIDLLKQVRSTIPAVTHVDYSARVQTVSREIADFYRVIDAFYRLTACPLVINTSFNVMDEPIVCTPHDAIRCFQKSGMDVLVFKNMIVYKAERKVDQLTEPNYENQTYEI</sequence>
<dbReference type="SUPFAM" id="SSF53067">
    <property type="entry name" value="Actin-like ATPase domain"/>
    <property type="match status" value="1"/>
</dbReference>
<dbReference type="RefSeq" id="WP_107828102.1">
    <property type="nucleotide sequence ID" value="NZ_CP160205.1"/>
</dbReference>
<accession>A0A2T5JAJ6</accession>
<evidence type="ECO:0000313" key="5">
    <source>
        <dbReference type="Proteomes" id="UP000244168"/>
    </source>
</evidence>
<reference evidence="4 5" key="1">
    <citation type="submission" date="2018-04" db="EMBL/GenBank/DDBJ databases">
        <title>Genomic Encyclopedia of Archaeal and Bacterial Type Strains, Phase II (KMG-II): from individual species to whole genera.</title>
        <authorList>
            <person name="Goeker M."/>
        </authorList>
    </citation>
    <scope>NUCLEOTIDE SEQUENCE [LARGE SCALE GENOMIC DNA]</scope>
    <source>
        <strain evidence="4 5">DSM 26809</strain>
    </source>
</reference>
<dbReference type="CDD" id="cd24098">
    <property type="entry name" value="ASKHA_NBD_TobZ_N"/>
    <property type="match status" value="1"/>
</dbReference>
<keyword evidence="4" id="KW-0808">Transferase</keyword>
<evidence type="ECO:0000259" key="3">
    <source>
        <dbReference type="Pfam" id="PF16861"/>
    </source>
</evidence>
<dbReference type="Pfam" id="PF16861">
    <property type="entry name" value="Carbam_trans_C"/>
    <property type="match status" value="1"/>
</dbReference>
<dbReference type="PANTHER" id="PTHR34847">
    <property type="entry name" value="NODULATION PROTEIN U"/>
    <property type="match status" value="1"/>
</dbReference>
<comment type="caution">
    <text evidence="4">The sequence shown here is derived from an EMBL/GenBank/DDBJ whole genome shotgun (WGS) entry which is preliminary data.</text>
</comment>
<keyword evidence="5" id="KW-1185">Reference proteome</keyword>
<dbReference type="Pfam" id="PF02543">
    <property type="entry name" value="Carbam_trans_N"/>
    <property type="match status" value="1"/>
</dbReference>
<proteinExistence type="inferred from homology"/>
<dbReference type="InterPro" id="IPR003696">
    <property type="entry name" value="Carbtransf_dom"/>
</dbReference>
<organism evidence="4 5">
    <name type="scientific">Mucilaginibacter yixingensis</name>
    <dbReference type="NCBI Taxonomy" id="1295612"/>
    <lineage>
        <taxon>Bacteria</taxon>
        <taxon>Pseudomonadati</taxon>
        <taxon>Bacteroidota</taxon>
        <taxon>Sphingobacteriia</taxon>
        <taxon>Sphingobacteriales</taxon>
        <taxon>Sphingobacteriaceae</taxon>
        <taxon>Mucilaginibacter</taxon>
    </lineage>
</organism>
<name>A0A2T5JAJ6_9SPHI</name>
<gene>
    <name evidence="4" type="ORF">C8P68_10360</name>
</gene>
<dbReference type="Gene3D" id="3.90.870.20">
    <property type="entry name" value="Carbamoyltransferase, C-terminal domain"/>
    <property type="match status" value="1"/>
</dbReference>
<dbReference type="AlphaFoldDB" id="A0A2T5JAJ6"/>
<dbReference type="EMBL" id="QAOQ01000003">
    <property type="protein sequence ID" value="PTQ97901.1"/>
    <property type="molecule type" value="Genomic_DNA"/>
</dbReference>
<evidence type="ECO:0000259" key="2">
    <source>
        <dbReference type="Pfam" id="PF02543"/>
    </source>
</evidence>